<dbReference type="PANTHER" id="PTHR30302">
    <property type="entry name" value="HYDROGENASE 1 MATURATION PROTEASE"/>
    <property type="match status" value="1"/>
</dbReference>
<dbReference type="KEGG" id="gbn:GEOBRER4_37730"/>
<keyword evidence="4" id="KW-0378">Hydrolase</keyword>
<protein>
    <submittedName>
        <fullName evidence="5">Hydrogenase maturation protease</fullName>
    </submittedName>
</protein>
<sequence>MRLQNDSAIVVCIGNELVADDAAGYEVYRRLEPLAARLEYLGVGGFDLLAMLQGEAHLIVVDAVQLGEVPGAVHVIPWQELPEAGPEISVHGVGLREIIEIGRLLFPEKMPEQVTLVGIEGRCFNRTREFMTGAVAGAIDHAVAEVRRLVQGGVHE</sequence>
<dbReference type="Pfam" id="PF01750">
    <property type="entry name" value="HycI"/>
    <property type="match status" value="1"/>
</dbReference>
<dbReference type="CDD" id="cd00518">
    <property type="entry name" value="H2MP"/>
    <property type="match status" value="1"/>
</dbReference>
<organism evidence="5 6">
    <name type="scientific">Citrifermentans bremense</name>
    <dbReference type="NCBI Taxonomy" id="60035"/>
    <lineage>
        <taxon>Bacteria</taxon>
        <taxon>Pseudomonadati</taxon>
        <taxon>Thermodesulfobacteriota</taxon>
        <taxon>Desulfuromonadia</taxon>
        <taxon>Geobacterales</taxon>
        <taxon>Geobacteraceae</taxon>
        <taxon>Citrifermentans</taxon>
    </lineage>
</organism>
<dbReference type="EMBL" id="AP023213">
    <property type="protein sequence ID" value="BCG49023.1"/>
    <property type="molecule type" value="Genomic_DNA"/>
</dbReference>
<dbReference type="GO" id="GO:0016485">
    <property type="term" value="P:protein processing"/>
    <property type="evidence" value="ECO:0007669"/>
    <property type="project" value="TreeGrafter"/>
</dbReference>
<keyword evidence="2 5" id="KW-0645">Protease</keyword>
<dbReference type="GO" id="GO:0004190">
    <property type="term" value="F:aspartic-type endopeptidase activity"/>
    <property type="evidence" value="ECO:0007669"/>
    <property type="project" value="UniProtKB-KW"/>
</dbReference>
<dbReference type="InterPro" id="IPR023430">
    <property type="entry name" value="Pept_HybD-like_dom_sf"/>
</dbReference>
<dbReference type="PRINTS" id="PR00446">
    <property type="entry name" value="HYDRGNUPTAKE"/>
</dbReference>
<name>A0A6S6M5Q4_9BACT</name>
<dbReference type="NCBIfam" id="TIGR00072">
    <property type="entry name" value="hydrog_prot"/>
    <property type="match status" value="1"/>
</dbReference>
<dbReference type="Proteomes" id="UP000515472">
    <property type="component" value="Chromosome"/>
</dbReference>
<proteinExistence type="inferred from homology"/>
<dbReference type="InterPro" id="IPR000671">
    <property type="entry name" value="Peptidase_A31"/>
</dbReference>
<comment type="similarity">
    <text evidence="1">Belongs to the peptidase A31 family.</text>
</comment>
<gene>
    <name evidence="5" type="ORF">GEOBRER4_n3919</name>
</gene>
<dbReference type="RefSeq" id="WP_085814659.1">
    <property type="nucleotide sequence ID" value="NZ_AP023213.1"/>
</dbReference>
<dbReference type="GO" id="GO:0008047">
    <property type="term" value="F:enzyme activator activity"/>
    <property type="evidence" value="ECO:0007669"/>
    <property type="project" value="InterPro"/>
</dbReference>
<evidence type="ECO:0000256" key="3">
    <source>
        <dbReference type="ARBA" id="ARBA00022750"/>
    </source>
</evidence>
<evidence type="ECO:0000313" key="6">
    <source>
        <dbReference type="Proteomes" id="UP000515472"/>
    </source>
</evidence>
<accession>A0A6S6M5Q4</accession>
<keyword evidence="6" id="KW-1185">Reference proteome</keyword>
<dbReference type="PANTHER" id="PTHR30302:SF1">
    <property type="entry name" value="HYDROGENASE 2 MATURATION PROTEASE"/>
    <property type="match status" value="1"/>
</dbReference>
<evidence type="ECO:0000256" key="1">
    <source>
        <dbReference type="ARBA" id="ARBA00006814"/>
    </source>
</evidence>
<evidence type="ECO:0000313" key="5">
    <source>
        <dbReference type="EMBL" id="BCG49023.1"/>
    </source>
</evidence>
<evidence type="ECO:0000256" key="2">
    <source>
        <dbReference type="ARBA" id="ARBA00022670"/>
    </source>
</evidence>
<keyword evidence="3" id="KW-0064">Aspartyl protease</keyword>
<dbReference type="Gene3D" id="3.40.50.1450">
    <property type="entry name" value="HybD-like"/>
    <property type="match status" value="1"/>
</dbReference>
<dbReference type="SUPFAM" id="SSF53163">
    <property type="entry name" value="HybD-like"/>
    <property type="match status" value="1"/>
</dbReference>
<dbReference type="AlphaFoldDB" id="A0A6S6M5Q4"/>
<evidence type="ECO:0000256" key="4">
    <source>
        <dbReference type="ARBA" id="ARBA00022801"/>
    </source>
</evidence>
<reference evidence="5 6" key="1">
    <citation type="submission" date="2020-06" db="EMBL/GenBank/DDBJ databases">
        <title>Interaction of electrochemicaly active bacteria, Geobacter bremensis R4 on different carbon anode.</title>
        <authorList>
            <person name="Meng L."/>
            <person name="Yoshida N."/>
        </authorList>
    </citation>
    <scope>NUCLEOTIDE SEQUENCE [LARGE SCALE GENOMIC DNA]</scope>
    <source>
        <strain evidence="5 6">R4</strain>
    </source>
</reference>